<dbReference type="PANTHER" id="PTHR45295:SF1">
    <property type="entry name" value="CHAPERONE PROTEIN DNAJ C76, CHLOROPLASTIC"/>
    <property type="match status" value="1"/>
</dbReference>
<name>A0A9W7L7Y3_9STRA</name>
<feature type="compositionally biased region" description="Basic and acidic residues" evidence="1">
    <location>
        <begin position="336"/>
        <end position="367"/>
    </location>
</feature>
<dbReference type="Proteomes" id="UP001165065">
    <property type="component" value="Unassembled WGS sequence"/>
</dbReference>
<dbReference type="OrthoDB" id="376357at2759"/>
<evidence type="ECO:0000256" key="1">
    <source>
        <dbReference type="SAM" id="MobiDB-lite"/>
    </source>
</evidence>
<protein>
    <recommendedName>
        <fullName evidence="4">Ferredoxin</fullName>
    </recommendedName>
</protein>
<dbReference type="Gene3D" id="3.30.70.20">
    <property type="match status" value="1"/>
</dbReference>
<feature type="compositionally biased region" description="Acidic residues" evidence="1">
    <location>
        <begin position="46"/>
        <end position="58"/>
    </location>
</feature>
<dbReference type="Pfam" id="PF13370">
    <property type="entry name" value="Fer4_13"/>
    <property type="match status" value="1"/>
</dbReference>
<organism evidence="2 3">
    <name type="scientific">Triparma columacea</name>
    <dbReference type="NCBI Taxonomy" id="722753"/>
    <lineage>
        <taxon>Eukaryota</taxon>
        <taxon>Sar</taxon>
        <taxon>Stramenopiles</taxon>
        <taxon>Ochrophyta</taxon>
        <taxon>Bolidophyceae</taxon>
        <taxon>Parmales</taxon>
        <taxon>Triparmaceae</taxon>
        <taxon>Triparma</taxon>
    </lineage>
</organism>
<feature type="compositionally biased region" description="Basic and acidic residues" evidence="1">
    <location>
        <begin position="17"/>
        <end position="43"/>
    </location>
</feature>
<dbReference type="EMBL" id="BRYA01000979">
    <property type="protein sequence ID" value="GMI36885.1"/>
    <property type="molecule type" value="Genomic_DNA"/>
</dbReference>
<comment type="caution">
    <text evidence="2">The sequence shown here is derived from an EMBL/GenBank/DDBJ whole genome shotgun (WGS) entry which is preliminary data.</text>
</comment>
<feature type="region of interest" description="Disordered" evidence="1">
    <location>
        <begin position="17"/>
        <end position="80"/>
    </location>
</feature>
<evidence type="ECO:0008006" key="4">
    <source>
        <dbReference type="Google" id="ProtNLM"/>
    </source>
</evidence>
<gene>
    <name evidence="2" type="ORF">TrCOL_g13029</name>
</gene>
<evidence type="ECO:0000313" key="2">
    <source>
        <dbReference type="EMBL" id="GMI36885.1"/>
    </source>
</evidence>
<dbReference type="AlphaFoldDB" id="A0A9W7L7Y3"/>
<accession>A0A9W7L7Y3</accession>
<dbReference type="PANTHER" id="PTHR45295">
    <property type="entry name" value="CHAPERONE PROTEIN DNAJ C76, CHLOROPLASTIC"/>
    <property type="match status" value="1"/>
</dbReference>
<sequence>MSDDIFNEIYNDMYEKKDGGETLKDTQNDTPKDTLKDTLKDTNYEANDETNTWEDEEATWSSSFKSLQEEGEQLPDNQEGSENILDVVDVVISEDFFLAQMEDLVSGELKEIEESAKASGDVLALSEANVPNSLIAEMTGLSVGAEGESISEMDPDVSRVLTNADEELVSTEMEDVDYDTVESHQLVEKDSDGNPLRSQAVYVDEVTCIGCTMCASVAQSTFFMEEEHGRARVFKQWGDDDETVGIAIETCPVDCIHYVPYEELERLEIERRGQNINFKARLVSQGEGGQVDGMRVGGAVKFTGQQKISGNSGSRCNNCPSRGCKDCPMYGVGESPEFKRREEERRVRDMERRMKKEKVKEQKRADL</sequence>
<feature type="region of interest" description="Disordered" evidence="1">
    <location>
        <begin position="331"/>
        <end position="367"/>
    </location>
</feature>
<dbReference type="SUPFAM" id="SSF54862">
    <property type="entry name" value="4Fe-4S ferredoxins"/>
    <property type="match status" value="1"/>
</dbReference>
<reference evidence="3" key="1">
    <citation type="journal article" date="2023" name="Commun. Biol.">
        <title>Genome analysis of Parmales, the sister group of diatoms, reveals the evolutionary specialization of diatoms from phago-mixotrophs to photoautotrophs.</title>
        <authorList>
            <person name="Ban H."/>
            <person name="Sato S."/>
            <person name="Yoshikawa S."/>
            <person name="Yamada K."/>
            <person name="Nakamura Y."/>
            <person name="Ichinomiya M."/>
            <person name="Sato N."/>
            <person name="Blanc-Mathieu R."/>
            <person name="Endo H."/>
            <person name="Kuwata A."/>
            <person name="Ogata H."/>
        </authorList>
    </citation>
    <scope>NUCLEOTIDE SEQUENCE [LARGE SCALE GENOMIC DNA]</scope>
</reference>
<proteinExistence type="predicted"/>
<keyword evidence="3" id="KW-1185">Reference proteome</keyword>
<evidence type="ECO:0000313" key="3">
    <source>
        <dbReference type="Proteomes" id="UP001165065"/>
    </source>
</evidence>